<dbReference type="Gene3D" id="1.25.40.10">
    <property type="entry name" value="Tetratricopeptide repeat domain"/>
    <property type="match status" value="1"/>
</dbReference>
<evidence type="ECO:0000256" key="1">
    <source>
        <dbReference type="SAM" id="SignalP"/>
    </source>
</evidence>
<proteinExistence type="predicted"/>
<gene>
    <name evidence="2" type="primary">ybgF</name>
    <name evidence="2" type="ORF">CMUC_0453</name>
</gene>
<keyword evidence="3" id="KW-1185">Reference proteome</keyword>
<dbReference type="SUPFAM" id="SSF48452">
    <property type="entry name" value="TPR-like"/>
    <property type="match status" value="1"/>
</dbReference>
<keyword evidence="1" id="KW-0732">Signal</keyword>
<feature type="chain" id="PRO_5026087925" evidence="1">
    <location>
        <begin position="21"/>
        <end position="279"/>
    </location>
</feature>
<dbReference type="RefSeq" id="WP_171993460.1">
    <property type="nucleotide sequence ID" value="NZ_CP012542.1"/>
</dbReference>
<feature type="signal peptide" evidence="1">
    <location>
        <begin position="1"/>
        <end position="20"/>
    </location>
</feature>
<evidence type="ECO:0000313" key="2">
    <source>
        <dbReference type="EMBL" id="QCD44265.1"/>
    </source>
</evidence>
<reference evidence="2 3" key="1">
    <citation type="submission" date="2016-07" db="EMBL/GenBank/DDBJ databases">
        <title>Comparative genomics of the Campylobacter concisus group.</title>
        <authorList>
            <person name="Miller W.G."/>
            <person name="Yee E."/>
            <person name="Chapman M.H."/>
            <person name="Huynh S."/>
            <person name="Bono J.L."/>
            <person name="On S.L.W."/>
            <person name="StLeger J."/>
            <person name="Foster G."/>
            <person name="Parker C.T."/>
        </authorList>
    </citation>
    <scope>NUCLEOTIDE SEQUENCE [LARGE SCALE GENOMIC DNA]</scope>
    <source>
        <strain evidence="2 3">CCUG 21559</strain>
    </source>
</reference>
<protein>
    <submittedName>
        <fullName evidence="2">Tol-Pal system protein YbgF</fullName>
    </submittedName>
</protein>
<accession>A0A6G5QEZ8</accession>
<name>A0A6G5QEZ8_9BACT</name>
<sequence>MKRKILLATFMVASAMSLYAQVSAFDAGNLNTENPYGLTENEKELLKNKRNVQSLQGDLSSVIEQIQGLQSVLDGINSRMSRIEQRISDLELRVNGDATSGGNSIAELKKYSYETRAIQEKNYQKITKTLNQLGALIDKKSTQTINNAKQDTKPTSSNDLSKKDNKTVMSEAVKLFNSNKDQDAKEHFEYLLTKKYQPSASNYYLGEIAYKKKMYSEAIGYYQKSVQGDDKASYMPRLLYHTAISFDKVGDTASANRFYKALKVGYPDTKEAQAAPQRD</sequence>
<dbReference type="AlphaFoldDB" id="A0A6G5QEZ8"/>
<evidence type="ECO:0000313" key="3">
    <source>
        <dbReference type="Proteomes" id="UP000503264"/>
    </source>
</evidence>
<dbReference type="Proteomes" id="UP000503264">
    <property type="component" value="Chromosome"/>
</dbReference>
<dbReference type="EMBL" id="CP012542">
    <property type="protein sequence ID" value="QCD44265.1"/>
    <property type="molecule type" value="Genomic_DNA"/>
</dbReference>
<organism evidence="2 3">
    <name type="scientific">Campylobacter mucosalis CCUG 21559</name>
    <dbReference type="NCBI Taxonomy" id="1032067"/>
    <lineage>
        <taxon>Bacteria</taxon>
        <taxon>Pseudomonadati</taxon>
        <taxon>Campylobacterota</taxon>
        <taxon>Epsilonproteobacteria</taxon>
        <taxon>Campylobacterales</taxon>
        <taxon>Campylobacteraceae</taxon>
        <taxon>Campylobacter</taxon>
    </lineage>
</organism>
<dbReference type="InterPro" id="IPR011990">
    <property type="entry name" value="TPR-like_helical_dom_sf"/>
</dbReference>